<evidence type="ECO:0000313" key="9">
    <source>
        <dbReference type="Proteomes" id="UP000034228"/>
    </source>
</evidence>
<dbReference type="RefSeq" id="WP_046558327.1">
    <property type="nucleotide sequence ID" value="NZ_LAHO01000014.1"/>
</dbReference>
<comment type="subcellular location">
    <subcellularLocation>
        <location evidence="1">Cell membrane</location>
        <topology evidence="1">Multi-pass membrane protein</topology>
    </subcellularLocation>
</comment>
<evidence type="ECO:0000256" key="3">
    <source>
        <dbReference type="ARBA" id="ARBA00022475"/>
    </source>
</evidence>
<dbReference type="PANTHER" id="PTHR33452">
    <property type="entry name" value="OXIDOREDUCTASE CATD-RELATED"/>
    <property type="match status" value="1"/>
</dbReference>
<evidence type="ECO:0000313" key="8">
    <source>
        <dbReference type="EMBL" id="KKO44655.1"/>
    </source>
</evidence>
<dbReference type="Proteomes" id="UP000034228">
    <property type="component" value="Unassembled WGS sequence"/>
</dbReference>
<reference evidence="8 9" key="1">
    <citation type="submission" date="2015-03" db="EMBL/GenBank/DDBJ databases">
        <title>Draft genome sequences of two protease-producing strains of Arsukibacterium isolated from two cold and alkaline environments.</title>
        <authorList>
            <person name="Lylloff J.E."/>
            <person name="Skov L.B."/>
            <person name="Jepsen M."/>
            <person name="Hallin P.F."/>
            <person name="Sorensen S.J."/>
            <person name="Stougaard P."/>
            <person name="Glaring M.A."/>
        </authorList>
    </citation>
    <scope>NUCLEOTIDE SEQUENCE [LARGE SCALE GENOMIC DNA]</scope>
    <source>
        <strain evidence="8 9">GCM72</strain>
    </source>
</reference>
<gene>
    <name evidence="8" type="ORF">WG68_13935</name>
</gene>
<dbReference type="EMBL" id="LAHO01000014">
    <property type="protein sequence ID" value="KKO44655.1"/>
    <property type="molecule type" value="Genomic_DNA"/>
</dbReference>
<evidence type="ECO:0000256" key="6">
    <source>
        <dbReference type="ARBA" id="ARBA00023136"/>
    </source>
</evidence>
<comment type="similarity">
    <text evidence="2">Belongs to the DoxX family.</text>
</comment>
<dbReference type="STRING" id="336831.WG68_13935"/>
<keyword evidence="6 7" id="KW-0472">Membrane</keyword>
<evidence type="ECO:0000256" key="2">
    <source>
        <dbReference type="ARBA" id="ARBA00006679"/>
    </source>
</evidence>
<sequence length="216" mass="23302">MFQSIQQSYVKSLQLLTPLDGLAPLLLRLILAPVLIQAGWNKFSHFSDTVAWFGNSDWGLGLPLPALLASLAIAAELLGGVLLLLGLFTRLVAIPLLVTMLVAIFAVHLPNGWPAISDSSSWLADGTILLNERVMASSDKIAAARGLLQQHGNYDWLSASGRLVILNNGIEFAALYFAMLLSLLFSGAGRYVSADYWLQHCLSSAATQSDAPKQRV</sequence>
<dbReference type="OrthoDB" id="346004at2"/>
<dbReference type="GO" id="GO:0005886">
    <property type="term" value="C:plasma membrane"/>
    <property type="evidence" value="ECO:0007669"/>
    <property type="project" value="UniProtKB-SubCell"/>
</dbReference>
<feature type="transmembrane region" description="Helical" evidence="7">
    <location>
        <begin position="21"/>
        <end position="40"/>
    </location>
</feature>
<evidence type="ECO:0000256" key="1">
    <source>
        <dbReference type="ARBA" id="ARBA00004651"/>
    </source>
</evidence>
<name>A0A0M2V4U7_9GAMM</name>
<dbReference type="InterPro" id="IPR051907">
    <property type="entry name" value="DoxX-like_oxidoreductase"/>
</dbReference>
<dbReference type="InterPro" id="IPR032808">
    <property type="entry name" value="DoxX"/>
</dbReference>
<evidence type="ECO:0000256" key="7">
    <source>
        <dbReference type="SAM" id="Phobius"/>
    </source>
</evidence>
<organism evidence="8 9">
    <name type="scientific">Arsukibacterium ikkense</name>
    <dbReference type="NCBI Taxonomy" id="336831"/>
    <lineage>
        <taxon>Bacteria</taxon>
        <taxon>Pseudomonadati</taxon>
        <taxon>Pseudomonadota</taxon>
        <taxon>Gammaproteobacteria</taxon>
        <taxon>Chromatiales</taxon>
        <taxon>Chromatiaceae</taxon>
        <taxon>Arsukibacterium</taxon>
    </lineage>
</organism>
<comment type="caution">
    <text evidence="8">The sequence shown here is derived from an EMBL/GenBank/DDBJ whole genome shotgun (WGS) entry which is preliminary data.</text>
</comment>
<keyword evidence="3" id="KW-1003">Cell membrane</keyword>
<feature type="transmembrane region" description="Helical" evidence="7">
    <location>
        <begin position="173"/>
        <end position="192"/>
    </location>
</feature>
<evidence type="ECO:0000256" key="4">
    <source>
        <dbReference type="ARBA" id="ARBA00022692"/>
    </source>
</evidence>
<keyword evidence="9" id="KW-1185">Reference proteome</keyword>
<dbReference type="PANTHER" id="PTHR33452:SF19">
    <property type="entry name" value="DOXX FAMILY PROTEIN"/>
    <property type="match status" value="1"/>
</dbReference>
<keyword evidence="4 7" id="KW-0812">Transmembrane</keyword>
<evidence type="ECO:0000256" key="5">
    <source>
        <dbReference type="ARBA" id="ARBA00022989"/>
    </source>
</evidence>
<dbReference type="PATRIC" id="fig|336831.14.peg.1411"/>
<accession>A0A0M2V4U7</accession>
<protein>
    <submittedName>
        <fullName evidence="8">Membrane protein</fullName>
    </submittedName>
</protein>
<feature type="transmembrane region" description="Helical" evidence="7">
    <location>
        <begin position="60"/>
        <end position="84"/>
    </location>
</feature>
<keyword evidence="5 7" id="KW-1133">Transmembrane helix</keyword>
<dbReference type="Pfam" id="PF07681">
    <property type="entry name" value="DoxX"/>
    <property type="match status" value="1"/>
</dbReference>
<proteinExistence type="inferred from homology"/>
<feature type="transmembrane region" description="Helical" evidence="7">
    <location>
        <begin position="91"/>
        <end position="109"/>
    </location>
</feature>
<dbReference type="AlphaFoldDB" id="A0A0M2V4U7"/>